<accession>A0A0B0EIE0</accession>
<dbReference type="Proteomes" id="UP000030652">
    <property type="component" value="Unassembled WGS sequence"/>
</dbReference>
<dbReference type="InterPro" id="IPR008930">
    <property type="entry name" value="Terpenoid_cyclase/PrenylTrfase"/>
</dbReference>
<dbReference type="AlphaFoldDB" id="A0A0B0EIE0"/>
<reference evidence="2 3" key="1">
    <citation type="submission" date="2014-10" db="EMBL/GenBank/DDBJ databases">
        <title>Draft genome of anammox bacterium scalindua brodae, obtained using differential coverage binning of sequence data from two enrichment reactors.</title>
        <authorList>
            <person name="Speth D.R."/>
            <person name="Russ L."/>
            <person name="Kartal B."/>
            <person name="Op den Camp H.J."/>
            <person name="Dutilh B.E."/>
            <person name="Jetten M.S."/>
        </authorList>
    </citation>
    <scope>NUCLEOTIDE SEQUENCE [LARGE SCALE GENOMIC DNA]</scope>
    <source>
        <strain evidence="2">RU1</strain>
    </source>
</reference>
<gene>
    <name evidence="2" type="ORF">SCABRO_03789</name>
</gene>
<comment type="caution">
    <text evidence="2">The sequence shown here is derived from an EMBL/GenBank/DDBJ whole genome shotgun (WGS) entry which is preliminary data.</text>
</comment>
<dbReference type="SUPFAM" id="SSF48239">
    <property type="entry name" value="Terpenoid cyclases/Protein prenyltransferases"/>
    <property type="match status" value="1"/>
</dbReference>
<name>A0A0B0EIE0_9BACT</name>
<dbReference type="NCBIfam" id="TIGR02595">
    <property type="entry name" value="PEP_CTERM"/>
    <property type="match status" value="1"/>
</dbReference>
<dbReference type="Pfam" id="PF07589">
    <property type="entry name" value="PEP-CTERM"/>
    <property type="match status" value="1"/>
</dbReference>
<protein>
    <submittedName>
        <fullName evidence="2">PEP-CTERM motif protein</fullName>
    </submittedName>
</protein>
<evidence type="ECO:0000313" key="3">
    <source>
        <dbReference type="Proteomes" id="UP000030652"/>
    </source>
</evidence>
<evidence type="ECO:0000313" key="2">
    <source>
        <dbReference type="EMBL" id="KHE90475.1"/>
    </source>
</evidence>
<dbReference type="Gene3D" id="1.50.10.20">
    <property type="match status" value="1"/>
</dbReference>
<sequence length="276" mass="28584">MVGSAHIIRFFLLKTYDATGTTAYKDKATEYFTQLTAGTYTGGNGVTTYNTAGYISAVQSGRAGNLINLRPWEFAPLAYAAQRVGSGAQATAFTTALTDGINTLDDALDYDLLGLSGGVFGLGLTGTDFDPTAGSFASAGSTSDLADILAGFQNTNGAWAWDDALKDTVGEEDSQTTAYAMLALMSVNTSGQYNSEIVAGRNYLLGTQLGSGGFLSYPGYPGEGENIEVEGEVVWALSETAAVPEPATVALLGIGLAGLAGGAARRKWKKKAVDNS</sequence>
<dbReference type="EMBL" id="JRYO01000263">
    <property type="protein sequence ID" value="KHE90475.1"/>
    <property type="molecule type" value="Genomic_DNA"/>
</dbReference>
<proteinExistence type="predicted"/>
<organism evidence="2 3">
    <name type="scientific">Candidatus Scalindua brodae</name>
    <dbReference type="NCBI Taxonomy" id="237368"/>
    <lineage>
        <taxon>Bacteria</taxon>
        <taxon>Pseudomonadati</taxon>
        <taxon>Planctomycetota</taxon>
        <taxon>Candidatus Brocadiia</taxon>
        <taxon>Candidatus Brocadiales</taxon>
        <taxon>Candidatus Scalinduaceae</taxon>
        <taxon>Candidatus Scalindua</taxon>
    </lineage>
</organism>
<evidence type="ECO:0000259" key="1">
    <source>
        <dbReference type="Pfam" id="PF07589"/>
    </source>
</evidence>
<dbReference type="InterPro" id="IPR013424">
    <property type="entry name" value="Ice-binding_C"/>
</dbReference>
<feature type="domain" description="Ice-binding protein C-terminal" evidence="1">
    <location>
        <begin position="242"/>
        <end position="266"/>
    </location>
</feature>